<keyword evidence="13" id="KW-0325">Glycoprotein</keyword>
<dbReference type="Gene3D" id="2.10.25.10">
    <property type="entry name" value="Laminin"/>
    <property type="match status" value="18"/>
</dbReference>
<dbReference type="SMART" id="SM00179">
    <property type="entry name" value="EGF_CA"/>
    <property type="match status" value="13"/>
</dbReference>
<evidence type="ECO:0000256" key="1">
    <source>
        <dbReference type="ARBA" id="ARBA00004479"/>
    </source>
</evidence>
<keyword evidence="15" id="KW-0768">Sushi</keyword>
<evidence type="ECO:0000256" key="6">
    <source>
        <dbReference type="ARBA" id="ARBA00022692"/>
    </source>
</evidence>
<sequence length="1522" mass="171483">MFGGTSIAHYLIIKGAVKCKKHMSDIKYINISCGLPEKLHTKVDSSCTNIPIPRISNGKFIIRQEHFEKFDKTFLVAKVECFNGYQAALSKKSYTLYCSKGKWIGKLPKCLNLSGYQSDQPKVDDEYEYVYEDYEDDYQYEDHPDKTSRDNEVVVDASDKTPITNETYGEYDKENPTIVENKETETESIDNKENNIITEEPVEEIGIIKEHPEDIGESQYEEEYDDYEGEVYEEENQNSNNENSTEVVIENATPPNESIEEMQTTIMPPSSDNENITSSEPRLVENTTENGETDLMISNVSTQYEEEMEENKAKPIECQKGYHLVENECTDIDECETGENTCSHECENTRGNYQCLCPMGLQISRNNVSQCEDIDECVINNPCSDICLNTIGSFECQCPQDLVLQNTTTCVNLSCSQGTTKVNGIYQCSCTTGFVLGSDGKSCEDIDECVIENSCQHFCQNTLGSFQCSCNPGYTLSIDERHCVDINECLEENDCPDTCLNIPGSFTCICKEGLTYNQEMNECLDIDECQKNLSQCEHICINYHGGYECGCNKSFYLASDDVQCLDIDECLDNNGGCSQNCENTLGSFNCNCQENYQLLFDNKTCTIKDPCLENNGNCSHYCVNEGGVAKCTCPDEYVLKNDNECMEINLCSLNNGNCSHFCDFQYHKVHCSCPEFHILVNDTQCIEVNLCEKENGGCSHICRFEDHKVICLCPMNTHENYNDTHCVEKNPCMIENGGCSHNCSFTNGMMFCGCPENYYLEGKMCFKMDPCLIANGGCSHDCFSDENNNVECGCPENFGFKDDLKNCILEDPCMKNNGGCSHFCTNLNDSIQCSCPENHELINGKDCFKVNPCQINNGGCSHDCHFEKDIAICSCPVGYQLFEKTCLQIDPCLADNGGCSHICTSKNEQVLCSCPIHYELLEGKTCVKINPCSINNGGCSHYCYDNNGEVQCNCPTGYKLLGKQCLDKDPCRKKNGGCSHYCLNVDGKRKCSCPSGYLLRRNQRVCKDINECKINRGGCSHGCKNTPGSYECTCPNGFRLQNDNISCIDINECEINNGGCEMLCKNYKGSFRCGCPENYILESDERSCKSREIVKCNLVEPPDNGVMRCPGYQVENETLVPIGTKCNVWCNEGYKLKGSSERICNHLGQWDGFEVECLVASCPKLPTFDGGWFIPGICNTGKTFPGESCTIHCRRGFKKSEQFPLVTCNDDLKWSIDMTPEIVERFCLKDIIHEFEEVSIKCPHKGYMNFVLPAGQSVMKVEFPQPETNVDFQRYVISDPLWGKRLGTVLPVGNIEVAFTAFLLNRTATCKLQIEVRDQENPEVISCPGYIEKVLDKYQDSQAVYWNEPVFRDNIAVVHVYKSRAPGTEFVAGIHHISYVAMDAAGNRGSCTFTIEIKENVEPEKLSSAQQFMENNVKTTDSSDQYYKAVLICPSGAQYENLAAMIPEPGCVWRHIRVPGPTTVFPIARAPTILSTIRPFYIQRRPSYNEIPYSHPKIYPQSRLPSYLKNRKRKEYFRWTRR</sequence>
<dbReference type="GO" id="GO:0005576">
    <property type="term" value="C:extracellular region"/>
    <property type="evidence" value="ECO:0007669"/>
    <property type="project" value="UniProtKB-SubCell"/>
</dbReference>
<dbReference type="PROSITE" id="PS50026">
    <property type="entry name" value="EGF_3"/>
    <property type="match status" value="3"/>
</dbReference>
<dbReference type="Pfam" id="PF14670">
    <property type="entry name" value="FXa_inhibition"/>
    <property type="match status" value="3"/>
</dbReference>
<dbReference type="Pfam" id="PF00084">
    <property type="entry name" value="Sushi"/>
    <property type="match status" value="2"/>
</dbReference>
<dbReference type="InterPro" id="IPR049883">
    <property type="entry name" value="NOTCH1_EGF-like"/>
</dbReference>
<dbReference type="PANTHER" id="PTHR47333:SF4">
    <property type="entry name" value="EGF-LIKE DOMAIN-CONTAINING PROTEIN"/>
    <property type="match status" value="1"/>
</dbReference>
<dbReference type="SMART" id="SM00181">
    <property type="entry name" value="EGF"/>
    <property type="match status" value="19"/>
</dbReference>
<dbReference type="CDD" id="cd00054">
    <property type="entry name" value="EGF_CA"/>
    <property type="match status" value="3"/>
</dbReference>
<evidence type="ECO:0000313" key="20">
    <source>
        <dbReference type="Proteomes" id="UP001566132"/>
    </source>
</evidence>
<dbReference type="PROSITE" id="PS00010">
    <property type="entry name" value="ASX_HYDROXYL"/>
    <property type="match status" value="4"/>
</dbReference>
<dbReference type="FunFam" id="2.10.25.10:FF:000005">
    <property type="entry name" value="Fibrillin 2"/>
    <property type="match status" value="1"/>
</dbReference>
<organism evidence="19 20">
    <name type="scientific">Hypothenemus hampei</name>
    <name type="common">Coffee berry borer</name>
    <dbReference type="NCBI Taxonomy" id="57062"/>
    <lineage>
        <taxon>Eukaryota</taxon>
        <taxon>Metazoa</taxon>
        <taxon>Ecdysozoa</taxon>
        <taxon>Arthropoda</taxon>
        <taxon>Hexapoda</taxon>
        <taxon>Insecta</taxon>
        <taxon>Pterygota</taxon>
        <taxon>Neoptera</taxon>
        <taxon>Endopterygota</taxon>
        <taxon>Coleoptera</taxon>
        <taxon>Polyphaga</taxon>
        <taxon>Cucujiformia</taxon>
        <taxon>Curculionidae</taxon>
        <taxon>Scolytinae</taxon>
        <taxon>Hypothenemus</taxon>
    </lineage>
</organism>
<feature type="disulfide bond" evidence="15">
    <location>
        <begin position="1130"/>
        <end position="1157"/>
    </location>
</feature>
<dbReference type="InterPro" id="IPR026823">
    <property type="entry name" value="cEGF"/>
</dbReference>
<evidence type="ECO:0000256" key="8">
    <source>
        <dbReference type="ARBA" id="ARBA00022737"/>
    </source>
</evidence>
<dbReference type="InterPro" id="IPR003410">
    <property type="entry name" value="HYR_dom"/>
</dbReference>
<dbReference type="CDD" id="cd00033">
    <property type="entry name" value="CCP"/>
    <property type="match status" value="1"/>
</dbReference>
<keyword evidence="6" id="KW-0812">Transmembrane</keyword>
<evidence type="ECO:0000256" key="7">
    <source>
        <dbReference type="ARBA" id="ARBA00022729"/>
    </source>
</evidence>
<protein>
    <submittedName>
        <fullName evidence="19">Uncharacterized protein</fullName>
    </submittedName>
</protein>
<evidence type="ECO:0000256" key="2">
    <source>
        <dbReference type="ARBA" id="ARBA00004613"/>
    </source>
</evidence>
<evidence type="ECO:0000256" key="4">
    <source>
        <dbReference type="ARBA" id="ARBA00022536"/>
    </source>
</evidence>
<dbReference type="PROSITE" id="PS50825">
    <property type="entry name" value="HYR"/>
    <property type="match status" value="1"/>
</dbReference>
<dbReference type="PANTHER" id="PTHR47333">
    <property type="entry name" value="VON WILLEBRAND FACTOR C AND EGF DOMAIN-CONTAINING PROTEIN"/>
    <property type="match status" value="1"/>
</dbReference>
<feature type="disulfide bond" evidence="14">
    <location>
        <begin position="377"/>
        <end position="387"/>
    </location>
</feature>
<feature type="domain" description="Sushi" evidence="18">
    <location>
        <begin position="45"/>
        <end position="112"/>
    </location>
</feature>
<dbReference type="SMART" id="SM00032">
    <property type="entry name" value="CCP"/>
    <property type="match status" value="3"/>
</dbReference>
<evidence type="ECO:0000256" key="9">
    <source>
        <dbReference type="ARBA" id="ARBA00022989"/>
    </source>
</evidence>
<dbReference type="InterPro" id="IPR035976">
    <property type="entry name" value="Sushi/SCR/CCP_sf"/>
</dbReference>
<evidence type="ECO:0000256" key="11">
    <source>
        <dbReference type="ARBA" id="ARBA00023157"/>
    </source>
</evidence>
<feature type="disulfide bond" evidence="14">
    <location>
        <begin position="449"/>
        <end position="459"/>
    </location>
</feature>
<keyword evidence="20" id="KW-1185">Reference proteome</keyword>
<keyword evidence="12" id="KW-0675">Receptor</keyword>
<dbReference type="InterPro" id="IPR018097">
    <property type="entry name" value="EGF_Ca-bd_CS"/>
</dbReference>
<comment type="caution">
    <text evidence="19">The sequence shown here is derived from an EMBL/GenBank/DDBJ whole genome shotgun (WGS) entry which is preliminary data.</text>
</comment>
<dbReference type="SUPFAM" id="SSF57535">
    <property type="entry name" value="Complement control module/SCR domain"/>
    <property type="match status" value="2"/>
</dbReference>
<dbReference type="PROSITE" id="PS50923">
    <property type="entry name" value="SUSHI"/>
    <property type="match status" value="2"/>
</dbReference>
<feature type="domain" description="HYR" evidence="17">
    <location>
        <begin position="1317"/>
        <end position="1399"/>
    </location>
</feature>
<dbReference type="PRINTS" id="PR00907">
    <property type="entry name" value="THRMBOMODULN"/>
</dbReference>
<dbReference type="FunFam" id="2.10.25.10:FF:000240">
    <property type="entry name" value="Vitamin K-dependent protein S"/>
    <property type="match status" value="1"/>
</dbReference>
<evidence type="ECO:0000256" key="3">
    <source>
        <dbReference type="ARBA" id="ARBA00022525"/>
    </source>
</evidence>
<comment type="subcellular location">
    <subcellularLocation>
        <location evidence="1">Membrane</location>
        <topology evidence="1">Single-pass type I membrane protein</topology>
    </subcellularLocation>
    <subcellularLocation>
        <location evidence="2">Secreted</location>
    </subcellularLocation>
</comment>
<evidence type="ECO:0000313" key="19">
    <source>
        <dbReference type="EMBL" id="KAL1497109.1"/>
    </source>
</evidence>
<dbReference type="GO" id="GO:0006897">
    <property type="term" value="P:endocytosis"/>
    <property type="evidence" value="ECO:0007669"/>
    <property type="project" value="UniProtKB-KW"/>
</dbReference>
<keyword evidence="10" id="KW-0472">Membrane</keyword>
<dbReference type="Pfam" id="PF07645">
    <property type="entry name" value="EGF_CA"/>
    <property type="match status" value="4"/>
</dbReference>
<keyword evidence="7" id="KW-0732">Signal</keyword>
<dbReference type="PROSITE" id="PS01187">
    <property type="entry name" value="EGF_CA"/>
    <property type="match status" value="4"/>
</dbReference>
<feature type="domain" description="EGF-like" evidence="16">
    <location>
        <begin position="331"/>
        <end position="372"/>
    </location>
</feature>
<gene>
    <name evidence="19" type="ORF">ABEB36_008121</name>
</gene>
<keyword evidence="11 14" id="KW-1015">Disulfide bond</keyword>
<keyword evidence="3" id="KW-0964">Secreted</keyword>
<proteinExistence type="predicted"/>
<dbReference type="InterPro" id="IPR009030">
    <property type="entry name" value="Growth_fac_rcpt_cys_sf"/>
</dbReference>
<dbReference type="PROSITE" id="PS01186">
    <property type="entry name" value="EGF_2"/>
    <property type="match status" value="2"/>
</dbReference>
<feature type="domain" description="Sushi" evidence="18">
    <location>
        <begin position="1107"/>
        <end position="1159"/>
    </location>
</feature>
<evidence type="ECO:0000259" key="16">
    <source>
        <dbReference type="PROSITE" id="PS50026"/>
    </source>
</evidence>
<evidence type="ECO:0000259" key="18">
    <source>
        <dbReference type="PROSITE" id="PS50923"/>
    </source>
</evidence>
<dbReference type="InterPro" id="IPR052080">
    <property type="entry name" value="vWF_C/EGF_Fibrillin"/>
</dbReference>
<evidence type="ECO:0000256" key="5">
    <source>
        <dbReference type="ARBA" id="ARBA00022583"/>
    </source>
</evidence>
<accession>A0ABD1ELE3</accession>
<evidence type="ECO:0000256" key="14">
    <source>
        <dbReference type="PROSITE-ProRule" id="PRU00076"/>
    </source>
</evidence>
<keyword evidence="4 14" id="KW-0245">EGF-like domain</keyword>
<dbReference type="EMBL" id="JBDJPC010000006">
    <property type="protein sequence ID" value="KAL1497109.1"/>
    <property type="molecule type" value="Genomic_DNA"/>
</dbReference>
<name>A0ABD1ELE3_HYPHA</name>
<evidence type="ECO:0000256" key="13">
    <source>
        <dbReference type="ARBA" id="ARBA00023180"/>
    </source>
</evidence>
<evidence type="ECO:0000256" key="15">
    <source>
        <dbReference type="PROSITE-ProRule" id="PRU00302"/>
    </source>
</evidence>
<keyword evidence="5" id="KW-0254">Endocytosis</keyword>
<dbReference type="SUPFAM" id="SSF57184">
    <property type="entry name" value="Growth factor receptor domain"/>
    <property type="match status" value="7"/>
</dbReference>
<dbReference type="InterPro" id="IPR000742">
    <property type="entry name" value="EGF"/>
</dbReference>
<evidence type="ECO:0000256" key="12">
    <source>
        <dbReference type="ARBA" id="ARBA00023170"/>
    </source>
</evidence>
<dbReference type="FunFam" id="2.10.25.10:FF:000037">
    <property type="entry name" value="Signal peptide, CUB domain and EGF-like domain-containing 2"/>
    <property type="match status" value="1"/>
</dbReference>
<evidence type="ECO:0000259" key="17">
    <source>
        <dbReference type="PROSITE" id="PS50825"/>
    </source>
</evidence>
<dbReference type="FunFam" id="2.10.25.10:FF:000009">
    <property type="entry name" value="Low-density lipoprotein receptor isoform 1"/>
    <property type="match status" value="1"/>
</dbReference>
<dbReference type="Pfam" id="PF02494">
    <property type="entry name" value="HYR"/>
    <property type="match status" value="1"/>
</dbReference>
<dbReference type="GO" id="GO:0016020">
    <property type="term" value="C:membrane"/>
    <property type="evidence" value="ECO:0007669"/>
    <property type="project" value="UniProtKB-SubCell"/>
</dbReference>
<dbReference type="InterPro" id="IPR000152">
    <property type="entry name" value="EGF-type_Asp/Asn_hydroxyl_site"/>
</dbReference>
<dbReference type="Gene3D" id="2.10.70.10">
    <property type="entry name" value="Complement Module, domain 1"/>
    <property type="match status" value="1"/>
</dbReference>
<keyword evidence="8" id="KW-0677">Repeat</keyword>
<dbReference type="InterPro" id="IPR001881">
    <property type="entry name" value="EGF-like_Ca-bd_dom"/>
</dbReference>
<feature type="domain" description="EGF-like" evidence="16">
    <location>
        <begin position="373"/>
        <end position="408"/>
    </location>
</feature>
<evidence type="ECO:0000256" key="10">
    <source>
        <dbReference type="ARBA" id="ARBA00023136"/>
    </source>
</evidence>
<keyword evidence="9" id="KW-1133">Transmembrane helix</keyword>
<reference evidence="19 20" key="1">
    <citation type="submission" date="2024-05" db="EMBL/GenBank/DDBJ databases">
        <title>Genetic variation in Jamaican populations of the coffee berry borer (Hypothenemus hampei).</title>
        <authorList>
            <person name="Errbii M."/>
            <person name="Myrie A."/>
        </authorList>
    </citation>
    <scope>NUCLEOTIDE SEQUENCE [LARGE SCALE GENOMIC DNA]</scope>
    <source>
        <strain evidence="19">JA-Hopewell-2020-01-JO</strain>
        <tissue evidence="19">Whole body</tissue>
    </source>
</reference>
<dbReference type="FunFam" id="2.10.25.10:FF:000014">
    <property type="entry name" value="Latent-transforming growth factor beta-binding protein 3"/>
    <property type="match status" value="1"/>
</dbReference>
<dbReference type="Proteomes" id="UP001566132">
    <property type="component" value="Unassembled WGS sequence"/>
</dbReference>
<dbReference type="InterPro" id="IPR000436">
    <property type="entry name" value="Sushi_SCR_CCP_dom"/>
</dbReference>
<comment type="caution">
    <text evidence="14">Lacks conserved residue(s) required for the propagation of feature annotation.</text>
</comment>
<feature type="domain" description="EGF-like" evidence="16">
    <location>
        <begin position="445"/>
        <end position="484"/>
    </location>
</feature>
<dbReference type="Pfam" id="PF12662">
    <property type="entry name" value="cEGF"/>
    <property type="match status" value="2"/>
</dbReference>